<feature type="region of interest" description="Disordered" evidence="1">
    <location>
        <begin position="1"/>
        <end position="74"/>
    </location>
</feature>
<comment type="caution">
    <text evidence="2">The sequence shown here is derived from an EMBL/GenBank/DDBJ whole genome shotgun (WGS) entry which is preliminary data.</text>
</comment>
<proteinExistence type="predicted"/>
<protein>
    <submittedName>
        <fullName evidence="2">Uncharacterized protein</fullName>
    </submittedName>
</protein>
<accession>A0A8K0SIM2</accession>
<evidence type="ECO:0000313" key="2">
    <source>
        <dbReference type="EMBL" id="KAH7309091.1"/>
    </source>
</evidence>
<dbReference type="Proteomes" id="UP000813444">
    <property type="component" value="Unassembled WGS sequence"/>
</dbReference>
<feature type="compositionally biased region" description="Basic and acidic residues" evidence="1">
    <location>
        <begin position="40"/>
        <end position="52"/>
    </location>
</feature>
<organism evidence="2 3">
    <name type="scientific">Stachybotrys elegans</name>
    <dbReference type="NCBI Taxonomy" id="80388"/>
    <lineage>
        <taxon>Eukaryota</taxon>
        <taxon>Fungi</taxon>
        <taxon>Dikarya</taxon>
        <taxon>Ascomycota</taxon>
        <taxon>Pezizomycotina</taxon>
        <taxon>Sordariomycetes</taxon>
        <taxon>Hypocreomycetidae</taxon>
        <taxon>Hypocreales</taxon>
        <taxon>Stachybotryaceae</taxon>
        <taxon>Stachybotrys</taxon>
    </lineage>
</organism>
<evidence type="ECO:0000313" key="3">
    <source>
        <dbReference type="Proteomes" id="UP000813444"/>
    </source>
</evidence>
<reference evidence="2" key="1">
    <citation type="journal article" date="2021" name="Nat. Commun.">
        <title>Genetic determinants of endophytism in the Arabidopsis root mycobiome.</title>
        <authorList>
            <person name="Mesny F."/>
            <person name="Miyauchi S."/>
            <person name="Thiergart T."/>
            <person name="Pickel B."/>
            <person name="Atanasova L."/>
            <person name="Karlsson M."/>
            <person name="Huettel B."/>
            <person name="Barry K.W."/>
            <person name="Haridas S."/>
            <person name="Chen C."/>
            <person name="Bauer D."/>
            <person name="Andreopoulos W."/>
            <person name="Pangilinan J."/>
            <person name="LaButti K."/>
            <person name="Riley R."/>
            <person name="Lipzen A."/>
            <person name="Clum A."/>
            <person name="Drula E."/>
            <person name="Henrissat B."/>
            <person name="Kohler A."/>
            <person name="Grigoriev I.V."/>
            <person name="Martin F.M."/>
            <person name="Hacquard S."/>
        </authorList>
    </citation>
    <scope>NUCLEOTIDE SEQUENCE</scope>
    <source>
        <strain evidence="2">MPI-CAGE-CH-0235</strain>
    </source>
</reference>
<dbReference type="AlphaFoldDB" id="A0A8K0SIM2"/>
<keyword evidence="3" id="KW-1185">Reference proteome</keyword>
<evidence type="ECO:0000256" key="1">
    <source>
        <dbReference type="SAM" id="MobiDB-lite"/>
    </source>
</evidence>
<dbReference type="EMBL" id="JAGPNK010000014">
    <property type="protein sequence ID" value="KAH7309091.1"/>
    <property type="molecule type" value="Genomic_DNA"/>
</dbReference>
<sequence length="136" mass="14219">MSSSITTSSSSANDEIRGGGASLNDHYDFQAPIVNGASPAERKTPKPRKDENGDSEEEPFGDASKTVKPALGTAQAHSLTPFPVFPQAPVVGNLAQPMHHAQPIKGNQPDPNAGTQGLIPIPPFPVWPWGHPGAVP</sequence>
<name>A0A8K0SIM2_9HYPO</name>
<feature type="region of interest" description="Disordered" evidence="1">
    <location>
        <begin position="93"/>
        <end position="136"/>
    </location>
</feature>
<gene>
    <name evidence="2" type="ORF">B0I35DRAFT_482823</name>
</gene>
<feature type="compositionally biased region" description="Low complexity" evidence="1">
    <location>
        <begin position="1"/>
        <end position="11"/>
    </location>
</feature>